<proteinExistence type="predicted"/>
<name>A0A0B2XHH1_METRA</name>
<accession>A0A0B2XHH1</accession>
<sequence>MWMQGDDVAWEESDRIEREWRESLLTTPTMLAIGNFVAKHRQGVPQEIGPLKAGAFNALFRLT</sequence>
<reference evidence="1 2" key="1">
    <citation type="journal article" date="2011" name="PLoS Genet.">
        <title>Genome sequencing and comparative transcriptomics of the model entomopathogenic fungi Metarhizium anisopliae and M. acridum.</title>
        <authorList>
            <person name="Gao Q."/>
            <person name="Jin K."/>
            <person name="Ying S.H."/>
            <person name="Zhang Y."/>
            <person name="Xiao G."/>
            <person name="Shang Y."/>
            <person name="Duan Z."/>
            <person name="Hu X."/>
            <person name="Xie X.Q."/>
            <person name="Zhou G."/>
            <person name="Peng G."/>
            <person name="Luo Z."/>
            <person name="Huang W."/>
            <person name="Wang B."/>
            <person name="Fang W."/>
            <person name="Wang S."/>
            <person name="Zhong Y."/>
            <person name="Ma L.J."/>
            <person name="St Leger R.J."/>
            <person name="Zhao G.P."/>
            <person name="Pei Y."/>
            <person name="Feng M.G."/>
            <person name="Xia Y."/>
            <person name="Wang C."/>
        </authorList>
    </citation>
    <scope>NUCLEOTIDE SEQUENCE [LARGE SCALE GENOMIC DNA]</scope>
    <source>
        <strain evidence="2">ARSEF 23 / ATCC MYA-3075</strain>
    </source>
</reference>
<evidence type="ECO:0000313" key="1">
    <source>
        <dbReference type="EMBL" id="KHO10997.1"/>
    </source>
</evidence>
<dbReference type="EMBL" id="ADNJ02000007">
    <property type="protein sequence ID" value="KHO10997.1"/>
    <property type="molecule type" value="Genomic_DNA"/>
</dbReference>
<dbReference type="OrthoDB" id="5412996at2759"/>
<dbReference type="GeneID" id="23632836"/>
<gene>
    <name evidence="1" type="ORF">MAA_11388</name>
</gene>
<evidence type="ECO:0000313" key="2">
    <source>
        <dbReference type="Proteomes" id="UP000002498"/>
    </source>
</evidence>
<dbReference type="AlphaFoldDB" id="A0A0B2XHH1"/>
<dbReference type="RefSeq" id="XP_011411684.1">
    <property type="nucleotide sequence ID" value="XM_011413382.1"/>
</dbReference>
<protein>
    <submittedName>
        <fullName evidence="1">Protein kinase-like protein</fullName>
    </submittedName>
</protein>
<keyword evidence="2" id="KW-1185">Reference proteome</keyword>
<comment type="caution">
    <text evidence="1">The sequence shown here is derived from an EMBL/GenBank/DDBJ whole genome shotgun (WGS) entry which is preliminary data.</text>
</comment>
<dbReference type="HOGENOM" id="CLU_2886300_0_0_1"/>
<reference evidence="1 2" key="2">
    <citation type="journal article" date="2014" name="Proc. Natl. Acad. Sci. U.S.A.">
        <title>Trajectory and genomic determinants of fungal-pathogen speciation and host adaptation.</title>
        <authorList>
            <person name="Hu X."/>
            <person name="Xiao G."/>
            <person name="Zheng P."/>
            <person name="Shang Y."/>
            <person name="Su Y."/>
            <person name="Zhang X."/>
            <person name="Liu X."/>
            <person name="Zhan S."/>
            <person name="St Leger R.J."/>
            <person name="Wang C."/>
        </authorList>
    </citation>
    <scope>GENOME REANNOTATION</scope>
    <source>
        <strain evidence="2">ARSEF 23 / ATCC MYA-3075</strain>
    </source>
</reference>
<dbReference type="Proteomes" id="UP000002498">
    <property type="component" value="Unassembled WGS sequence"/>
</dbReference>
<dbReference type="KEGG" id="maj:MAA_11388"/>
<dbReference type="GO" id="GO:0016301">
    <property type="term" value="F:kinase activity"/>
    <property type="evidence" value="ECO:0007669"/>
    <property type="project" value="UniProtKB-KW"/>
</dbReference>
<organism evidence="1 2">
    <name type="scientific">Metarhizium robertsii (strain ARSEF 23 / ATCC MYA-3075)</name>
    <name type="common">Metarhizium anisopliae (strain ARSEF 23)</name>
    <dbReference type="NCBI Taxonomy" id="655844"/>
    <lineage>
        <taxon>Eukaryota</taxon>
        <taxon>Fungi</taxon>
        <taxon>Dikarya</taxon>
        <taxon>Ascomycota</taxon>
        <taxon>Pezizomycotina</taxon>
        <taxon>Sordariomycetes</taxon>
        <taxon>Hypocreomycetidae</taxon>
        <taxon>Hypocreales</taxon>
        <taxon>Clavicipitaceae</taxon>
        <taxon>Metarhizium</taxon>
    </lineage>
</organism>